<evidence type="ECO:0000313" key="1">
    <source>
        <dbReference type="EMBL" id="CAI9957167.1"/>
    </source>
</evidence>
<evidence type="ECO:0000313" key="3">
    <source>
        <dbReference type="Proteomes" id="UP001642409"/>
    </source>
</evidence>
<reference evidence="2 3" key="2">
    <citation type="submission" date="2024-07" db="EMBL/GenBank/DDBJ databases">
        <authorList>
            <person name="Akdeniz Z."/>
        </authorList>
    </citation>
    <scope>NUCLEOTIDE SEQUENCE [LARGE SCALE GENOMIC DNA]</scope>
</reference>
<dbReference type="EMBL" id="CATOUU010000884">
    <property type="protein sequence ID" value="CAI9957167.1"/>
    <property type="molecule type" value="Genomic_DNA"/>
</dbReference>
<name>A0AA86QNE1_9EUKA</name>
<dbReference type="AlphaFoldDB" id="A0AA86QNE1"/>
<comment type="caution">
    <text evidence="1">The sequence shown here is derived from an EMBL/GenBank/DDBJ whole genome shotgun (WGS) entry which is preliminary data.</text>
</comment>
<protein>
    <submittedName>
        <fullName evidence="2">Hypothetical_protein</fullName>
    </submittedName>
</protein>
<dbReference type="EMBL" id="CAXDID020000067">
    <property type="protein sequence ID" value="CAL6012711.1"/>
    <property type="molecule type" value="Genomic_DNA"/>
</dbReference>
<proteinExistence type="predicted"/>
<gene>
    <name evidence="2" type="ORF">HINF_LOCUS23433</name>
    <name evidence="1" type="ORF">HINF_LOCUS44812</name>
</gene>
<evidence type="ECO:0000313" key="2">
    <source>
        <dbReference type="EMBL" id="CAL6012711.1"/>
    </source>
</evidence>
<sequence>MVVNVSVGLLLSHQPLLHSVTLSQNTILLHGYKAHVINTRQKYEWVSALIKGQLKYLKSFINAPEKEFRMLINTANKTKVETSRLEVISKVTSTKNSYEELGSLSY</sequence>
<dbReference type="Proteomes" id="UP001642409">
    <property type="component" value="Unassembled WGS sequence"/>
</dbReference>
<reference evidence="1" key="1">
    <citation type="submission" date="2023-06" db="EMBL/GenBank/DDBJ databases">
        <authorList>
            <person name="Kurt Z."/>
        </authorList>
    </citation>
    <scope>NUCLEOTIDE SEQUENCE</scope>
</reference>
<keyword evidence="3" id="KW-1185">Reference proteome</keyword>
<accession>A0AA86QNE1</accession>
<organism evidence="1">
    <name type="scientific">Hexamita inflata</name>
    <dbReference type="NCBI Taxonomy" id="28002"/>
    <lineage>
        <taxon>Eukaryota</taxon>
        <taxon>Metamonada</taxon>
        <taxon>Diplomonadida</taxon>
        <taxon>Hexamitidae</taxon>
        <taxon>Hexamitinae</taxon>
        <taxon>Hexamita</taxon>
    </lineage>
</organism>